<feature type="transmembrane region" description="Helical" evidence="1">
    <location>
        <begin position="485"/>
        <end position="504"/>
    </location>
</feature>
<feature type="domain" description="G" evidence="2">
    <location>
        <begin position="138"/>
        <end position="214"/>
    </location>
</feature>
<evidence type="ECO:0000313" key="3">
    <source>
        <dbReference type="EMBL" id="KZP28112.1"/>
    </source>
</evidence>
<reference evidence="3 4" key="1">
    <citation type="journal article" date="2016" name="Mol. Biol. Evol.">
        <title>Comparative Genomics of Early-Diverging Mushroom-Forming Fungi Provides Insights into the Origins of Lignocellulose Decay Capabilities.</title>
        <authorList>
            <person name="Nagy L.G."/>
            <person name="Riley R."/>
            <person name="Tritt A."/>
            <person name="Adam C."/>
            <person name="Daum C."/>
            <person name="Floudas D."/>
            <person name="Sun H."/>
            <person name="Yadav J.S."/>
            <person name="Pangilinan J."/>
            <person name="Larsson K.H."/>
            <person name="Matsuura K."/>
            <person name="Barry K."/>
            <person name="Labutti K."/>
            <person name="Kuo R."/>
            <person name="Ohm R.A."/>
            <person name="Bhattacharya S.S."/>
            <person name="Shirouzu T."/>
            <person name="Yoshinaga Y."/>
            <person name="Martin F.M."/>
            <person name="Grigoriev I.V."/>
            <person name="Hibbett D.S."/>
        </authorList>
    </citation>
    <scope>NUCLEOTIDE SEQUENCE [LARGE SCALE GENOMIC DNA]</scope>
    <source>
        <strain evidence="3 4">CBS 109695</strain>
    </source>
</reference>
<keyword evidence="1" id="KW-0812">Transmembrane</keyword>
<dbReference type="Gene3D" id="3.40.50.300">
    <property type="entry name" value="P-loop containing nucleotide triphosphate hydrolases"/>
    <property type="match status" value="1"/>
</dbReference>
<feature type="transmembrane region" description="Helical" evidence="1">
    <location>
        <begin position="454"/>
        <end position="473"/>
    </location>
</feature>
<keyword evidence="1" id="KW-0472">Membrane</keyword>
<proteinExistence type="predicted"/>
<dbReference type="SUPFAM" id="SSF52540">
    <property type="entry name" value="P-loop containing nucleoside triphosphate hydrolases"/>
    <property type="match status" value="1"/>
</dbReference>
<dbReference type="EMBL" id="KV417505">
    <property type="protein sequence ID" value="KZP28112.1"/>
    <property type="molecule type" value="Genomic_DNA"/>
</dbReference>
<evidence type="ECO:0000259" key="2">
    <source>
        <dbReference type="Pfam" id="PF01926"/>
    </source>
</evidence>
<dbReference type="Proteomes" id="UP000076532">
    <property type="component" value="Unassembled WGS sequence"/>
</dbReference>
<evidence type="ECO:0000313" key="4">
    <source>
        <dbReference type="Proteomes" id="UP000076532"/>
    </source>
</evidence>
<protein>
    <recommendedName>
        <fullName evidence="2">G domain-containing protein</fullName>
    </recommendedName>
</protein>
<dbReference type="Pfam" id="PF01926">
    <property type="entry name" value="MMR_HSR1"/>
    <property type="match status" value="1"/>
</dbReference>
<dbReference type="OrthoDB" id="391988at2759"/>
<sequence>MPRIRITGITVTIRGLSRSLVSVDLTNPPCPGDVRWQINPKEIRANFPSSLELAESQVVTMCINCRHFGVSSSKPINIPAAELSAHPNQPRNFEEISVKVETEPIRPAHPTEQDESAVSDAPLQPTIIEIYAECPRFRILVIGKSGAGKSSLINMAFRVQEDEGQASVAHHRAGVSDINKEIFCRANPQFVLHDSQGFEGGEVENLALVEKFLTDRGSRVDISKQVHAVWLCLPIPFAGGRIFETGIEKFLKLKTNGTLGKLPLIAVFTKYDLLLTSANRRGGPDPKKYADKMLNDTCIAPFRKYEKNGIPFMTVSKEKGHEQTLKDLVELTTAEVGKNLPEVAKIVLGIAQQISPKVKIESSIALGKRRYWKSLGTSVSFFGKKLKDCLEVIRVDVVAVWAIEDPHNYLGSDEFQALIVGLVGDLSDNRAENAGKALVAGLSVAAGFASTGPAAPVLVPTTAVLVFATWLYAVYRQIPDILMRLMTYIVHLILVMQLLFLVLADGETKISSLLLKRVVEVYKGSDVKIDVHVAIKKYVTESGGFSKLGRDQAFDTVDELLKRYCESSDIIQLKDDIVSAHGLAVGQSSNRRASSSTAATW</sequence>
<name>A0A166RBU1_9AGAM</name>
<evidence type="ECO:0000256" key="1">
    <source>
        <dbReference type="SAM" id="Phobius"/>
    </source>
</evidence>
<dbReference type="AlphaFoldDB" id="A0A166RBU1"/>
<dbReference type="InterPro" id="IPR027417">
    <property type="entry name" value="P-loop_NTPase"/>
</dbReference>
<keyword evidence="1" id="KW-1133">Transmembrane helix</keyword>
<dbReference type="InterPro" id="IPR006073">
    <property type="entry name" value="GTP-bd"/>
</dbReference>
<dbReference type="GO" id="GO:0005525">
    <property type="term" value="F:GTP binding"/>
    <property type="evidence" value="ECO:0007669"/>
    <property type="project" value="InterPro"/>
</dbReference>
<keyword evidence="4" id="KW-1185">Reference proteome</keyword>
<gene>
    <name evidence="3" type="ORF">FIBSPDRAFT_948008</name>
</gene>
<organism evidence="3 4">
    <name type="scientific">Athelia psychrophila</name>
    <dbReference type="NCBI Taxonomy" id="1759441"/>
    <lineage>
        <taxon>Eukaryota</taxon>
        <taxon>Fungi</taxon>
        <taxon>Dikarya</taxon>
        <taxon>Basidiomycota</taxon>
        <taxon>Agaricomycotina</taxon>
        <taxon>Agaricomycetes</taxon>
        <taxon>Agaricomycetidae</taxon>
        <taxon>Atheliales</taxon>
        <taxon>Atheliaceae</taxon>
        <taxon>Athelia</taxon>
    </lineage>
</organism>
<accession>A0A166RBU1</accession>